<protein>
    <recommendedName>
        <fullName evidence="3">Reverse transcriptase domain-containing protein</fullName>
    </recommendedName>
</protein>
<keyword evidence="2" id="KW-1185">Reference proteome</keyword>
<sequence length="190" mass="21052">MDKFVFPVDFVILDMQADDRVLLIMGRPFLCTAKEMIDVYEGKISLCVGDDTVTFDVVKSIKNSSGQDDQVYVLDAFFSTMDLFLDYISGLDLLRDQDLGDGDVRDEVVGVEGHAAAIKAYLDYIPSILAVEPPVYPIVFEVESHEPADKTSVEAPPSLELKELPPHLQYAFLDGDSDLPVIISFALIEV</sequence>
<comment type="caution">
    <text evidence="1">The sequence shown here is derived from an EMBL/GenBank/DDBJ whole genome shotgun (WGS) entry which is preliminary data.</text>
</comment>
<name>A0A5N6NMD2_9ASTR</name>
<evidence type="ECO:0008006" key="3">
    <source>
        <dbReference type="Google" id="ProtNLM"/>
    </source>
</evidence>
<dbReference type="OrthoDB" id="1424255at2759"/>
<gene>
    <name evidence="1" type="ORF">E3N88_18625</name>
</gene>
<dbReference type="AlphaFoldDB" id="A0A5N6NMD2"/>
<evidence type="ECO:0000313" key="1">
    <source>
        <dbReference type="EMBL" id="KAD4981954.1"/>
    </source>
</evidence>
<dbReference type="EMBL" id="SZYD01000010">
    <property type="protein sequence ID" value="KAD4981954.1"/>
    <property type="molecule type" value="Genomic_DNA"/>
</dbReference>
<dbReference type="Proteomes" id="UP000326396">
    <property type="component" value="Linkage Group LG18"/>
</dbReference>
<accession>A0A5N6NMD2</accession>
<reference evidence="1 2" key="1">
    <citation type="submission" date="2019-05" db="EMBL/GenBank/DDBJ databases">
        <title>Mikania micrantha, genome provides insights into the molecular mechanism of rapid growth.</title>
        <authorList>
            <person name="Liu B."/>
        </authorList>
    </citation>
    <scope>NUCLEOTIDE SEQUENCE [LARGE SCALE GENOMIC DNA]</scope>
    <source>
        <strain evidence="1">NLD-2019</strain>
        <tissue evidence="1">Leaf</tissue>
    </source>
</reference>
<proteinExistence type="predicted"/>
<dbReference type="PANTHER" id="PTHR33067">
    <property type="entry name" value="RNA-DIRECTED DNA POLYMERASE-RELATED"/>
    <property type="match status" value="1"/>
</dbReference>
<evidence type="ECO:0000313" key="2">
    <source>
        <dbReference type="Proteomes" id="UP000326396"/>
    </source>
</evidence>
<dbReference type="PANTHER" id="PTHR33067:SF35">
    <property type="entry name" value="ASPARTIC PEPTIDASE DDI1-TYPE DOMAIN-CONTAINING PROTEIN"/>
    <property type="match status" value="1"/>
</dbReference>
<organism evidence="1 2">
    <name type="scientific">Mikania micrantha</name>
    <name type="common">bitter vine</name>
    <dbReference type="NCBI Taxonomy" id="192012"/>
    <lineage>
        <taxon>Eukaryota</taxon>
        <taxon>Viridiplantae</taxon>
        <taxon>Streptophyta</taxon>
        <taxon>Embryophyta</taxon>
        <taxon>Tracheophyta</taxon>
        <taxon>Spermatophyta</taxon>
        <taxon>Magnoliopsida</taxon>
        <taxon>eudicotyledons</taxon>
        <taxon>Gunneridae</taxon>
        <taxon>Pentapetalae</taxon>
        <taxon>asterids</taxon>
        <taxon>campanulids</taxon>
        <taxon>Asterales</taxon>
        <taxon>Asteraceae</taxon>
        <taxon>Asteroideae</taxon>
        <taxon>Heliantheae alliance</taxon>
        <taxon>Eupatorieae</taxon>
        <taxon>Mikania</taxon>
    </lineage>
</organism>